<accession>A0A1I4BW48</accession>
<keyword evidence="6" id="KW-1185">Reference proteome</keyword>
<evidence type="ECO:0000313" key="6">
    <source>
        <dbReference type="Proteomes" id="UP000199607"/>
    </source>
</evidence>
<dbReference type="RefSeq" id="WP_089865928.1">
    <property type="nucleotide sequence ID" value="NZ_FOTC01000001.1"/>
</dbReference>
<dbReference type="EMBL" id="FOTC01000001">
    <property type="protein sequence ID" value="SFK72895.1"/>
    <property type="molecule type" value="Genomic_DNA"/>
</dbReference>
<gene>
    <name evidence="5" type="ORF">SAMN04487950_0804</name>
</gene>
<protein>
    <recommendedName>
        <fullName evidence="7">GAF and HTH_10 associated domain-containing protein</fullName>
    </recommendedName>
</protein>
<feature type="domain" description="HTH bat-type" evidence="3">
    <location>
        <begin position="154"/>
        <end position="205"/>
    </location>
</feature>
<dbReference type="Pfam" id="PF15915">
    <property type="entry name" value="BAT"/>
    <property type="match status" value="1"/>
</dbReference>
<keyword evidence="1" id="KW-0805">Transcription regulation</keyword>
<dbReference type="Proteomes" id="UP000199607">
    <property type="component" value="Unassembled WGS sequence"/>
</dbReference>
<reference evidence="6" key="1">
    <citation type="submission" date="2016-10" db="EMBL/GenBank/DDBJ databases">
        <authorList>
            <person name="Varghese N."/>
            <person name="Submissions S."/>
        </authorList>
    </citation>
    <scope>NUCLEOTIDE SEQUENCE [LARGE SCALE GENOMIC DNA]</scope>
    <source>
        <strain evidence="6">CGMCC 1.7738</strain>
    </source>
</reference>
<proteinExistence type="predicted"/>
<dbReference type="STRING" id="553466.SAMN04487950_0804"/>
<dbReference type="Pfam" id="PF04967">
    <property type="entry name" value="HTH_10"/>
    <property type="match status" value="1"/>
</dbReference>
<evidence type="ECO:0000313" key="5">
    <source>
        <dbReference type="EMBL" id="SFK72895.1"/>
    </source>
</evidence>
<evidence type="ECO:0000259" key="3">
    <source>
        <dbReference type="Pfam" id="PF04967"/>
    </source>
</evidence>
<evidence type="ECO:0000256" key="2">
    <source>
        <dbReference type="ARBA" id="ARBA00023163"/>
    </source>
</evidence>
<evidence type="ECO:0000259" key="4">
    <source>
        <dbReference type="Pfam" id="PF15915"/>
    </source>
</evidence>
<dbReference type="InterPro" id="IPR031803">
    <property type="entry name" value="BAT_GAF/HTH-assoc"/>
</dbReference>
<evidence type="ECO:0008006" key="7">
    <source>
        <dbReference type="Google" id="ProtNLM"/>
    </source>
</evidence>
<dbReference type="AlphaFoldDB" id="A0A1I4BW48"/>
<name>A0A1I4BW48_9EURY</name>
<feature type="domain" description="Bacterioopsin transcriptional activator GAF and HTH associated" evidence="4">
    <location>
        <begin position="20"/>
        <end position="148"/>
    </location>
</feature>
<dbReference type="PANTHER" id="PTHR34236:SF1">
    <property type="entry name" value="DIMETHYL SULFOXIDE REDUCTASE TRANSCRIPTIONAL ACTIVATOR"/>
    <property type="match status" value="1"/>
</dbReference>
<evidence type="ECO:0000256" key="1">
    <source>
        <dbReference type="ARBA" id="ARBA00023015"/>
    </source>
</evidence>
<dbReference type="InterPro" id="IPR007050">
    <property type="entry name" value="HTH_bacterioopsin"/>
</dbReference>
<keyword evidence="2" id="KW-0804">Transcription</keyword>
<dbReference type="PANTHER" id="PTHR34236">
    <property type="entry name" value="DIMETHYL SULFOXIDE REDUCTASE TRANSCRIPTIONAL ACTIVATOR"/>
    <property type="match status" value="1"/>
</dbReference>
<sequence length="217" mass="24370">MAILVELDVPIKSLEIGQATESVPESHIELEQVVPIGDGIIPYFWATTADFDTFESSVRAHETVDRLELVAAVEDRRLYRVYWETMGGFVSALSASDATVLEGYGSNPWSFQLLFPTRAHATKFRERCVDEDISFDVRRISELTNRVAESAFNLTDEQHEALRLAIGRGYYSIPREVTLAELAADVGISQQAMSERLRRGTAKVLMQVIEDGSRFTH</sequence>
<organism evidence="5 6">
    <name type="scientific">Halogranum rubrum</name>
    <dbReference type="NCBI Taxonomy" id="553466"/>
    <lineage>
        <taxon>Archaea</taxon>
        <taxon>Methanobacteriati</taxon>
        <taxon>Methanobacteriota</taxon>
        <taxon>Stenosarchaea group</taxon>
        <taxon>Halobacteria</taxon>
        <taxon>Halobacteriales</taxon>
        <taxon>Haloferacaceae</taxon>
    </lineage>
</organism>